<keyword evidence="4 8" id="KW-0418">Kinase</keyword>
<accession>A0A540WZU4</accession>
<dbReference type="RefSeq" id="WP_141643791.1">
    <property type="nucleotide sequence ID" value="NZ_VIFM01000066.1"/>
</dbReference>
<dbReference type="InterPro" id="IPR013229">
    <property type="entry name" value="PEGA"/>
</dbReference>
<evidence type="ECO:0000256" key="4">
    <source>
        <dbReference type="ARBA" id="ARBA00022777"/>
    </source>
</evidence>
<feature type="domain" description="Protein kinase" evidence="7">
    <location>
        <begin position="9"/>
        <end position="285"/>
    </location>
</feature>
<dbReference type="InterPro" id="IPR011009">
    <property type="entry name" value="Kinase-like_dom_sf"/>
</dbReference>
<sequence length="833" mass="90231">MTIETYGRYQLLKRLAMGGMAQLYLARQPGPEGFEKLVVVKRILPHLAENDDFVKMFLDEARIAARLNHANVVQIFDLGAQDDSFFIAMEYIHGEDMRRVWKQSEAVGQPIPVPLVCRILIEACSGLDYAHKRTDPTSGRPLDIVHRDVSPQNILVTFEGGVKVVDFGIAKAADQATVTRSGVLKGKYSYMSPEQAAGQRVDCRSDIFALGVVLYELLTSTRLFKRPSDIQTLAAVAECKVAPPSQVTPRVPQDLDAIVLKALAKDPAERYQEAVHLQLALEDWLTERRLPSSTAHVGAYMKEIYAERLASEARSGELLMEDSDPASGSGRQDASSRRSGLRPALSRASVAPEGETAALRPRGTGRTGRIELESPSSRMTGQRRAVESAPPDRASRSGLGAVPPVHRVEEDAPTMDGRAAARATLTDVKAATEPKPVEGRAASRVSNPQAREQESQGAEGRAVTRPMPAVVHHVEEDAPTLAMPEMAGPLPRPSRLALPLPRGAAALDALEEQEEDAPTLSLGMSRPGRKKAAAGRQAETPPPASRLGWWIPTVGLGLVVLVLLWGWLKPGPAAQAPARVESVPTGARVMFDGQELAERTPVTLPAMPEGRYSLVLSREGYQELRTELEVQATGPVPLGVLRLVPVVQQAHVQETPPVAVENAPPAQEPAAVAKVRLRVEAQPAQAVVIVDGRPQGAAPVMLEAAPGVALAVRVEAAKHQPSERTVTVGSGPEQVERFTLHPEARVAPPVTPPRPPRQESRAETRTAKVRFAVRPWAEVTCGGKKLGETPFEAVELRVGTYDCKFFNPDLKKTLSRRIEVKAIDLNVVSVKFE</sequence>
<dbReference type="Pfam" id="PF00069">
    <property type="entry name" value="Pkinase"/>
    <property type="match status" value="1"/>
</dbReference>
<dbReference type="GO" id="GO:0004674">
    <property type="term" value="F:protein serine/threonine kinase activity"/>
    <property type="evidence" value="ECO:0007669"/>
    <property type="project" value="UniProtKB-EC"/>
</dbReference>
<evidence type="ECO:0000256" key="6">
    <source>
        <dbReference type="SAM" id="MobiDB-lite"/>
    </source>
</evidence>
<evidence type="ECO:0000256" key="1">
    <source>
        <dbReference type="ARBA" id="ARBA00012513"/>
    </source>
</evidence>
<evidence type="ECO:0000259" key="7">
    <source>
        <dbReference type="PROSITE" id="PS50011"/>
    </source>
</evidence>
<dbReference type="CDD" id="cd14014">
    <property type="entry name" value="STKc_PknB_like"/>
    <property type="match status" value="1"/>
</dbReference>
<dbReference type="PANTHER" id="PTHR43671:SF13">
    <property type="entry name" value="SERINE_THREONINE-PROTEIN KINASE NEK2"/>
    <property type="match status" value="1"/>
</dbReference>
<dbReference type="SUPFAM" id="SSF56112">
    <property type="entry name" value="Protein kinase-like (PK-like)"/>
    <property type="match status" value="1"/>
</dbReference>
<evidence type="ECO:0000313" key="8">
    <source>
        <dbReference type="EMBL" id="TQF14531.1"/>
    </source>
</evidence>
<protein>
    <recommendedName>
        <fullName evidence="1">non-specific serine/threonine protein kinase</fullName>
        <ecNumber evidence="1">2.7.11.1</ecNumber>
    </recommendedName>
</protein>
<reference evidence="8 9" key="1">
    <citation type="submission" date="2019-06" db="EMBL/GenBank/DDBJ databases">
        <authorList>
            <person name="Livingstone P."/>
            <person name="Whitworth D."/>
        </authorList>
    </citation>
    <scope>NUCLEOTIDE SEQUENCE [LARGE SCALE GENOMIC DNA]</scope>
    <source>
        <strain evidence="8 9">AM401</strain>
    </source>
</reference>
<dbReference type="PROSITE" id="PS00109">
    <property type="entry name" value="PROTEIN_KINASE_TYR"/>
    <property type="match status" value="1"/>
</dbReference>
<feature type="region of interest" description="Disordered" evidence="6">
    <location>
        <begin position="320"/>
        <end position="464"/>
    </location>
</feature>
<dbReference type="Pfam" id="PF08308">
    <property type="entry name" value="PEGA"/>
    <property type="match status" value="2"/>
</dbReference>
<dbReference type="InterPro" id="IPR008266">
    <property type="entry name" value="Tyr_kinase_AS"/>
</dbReference>
<evidence type="ECO:0000256" key="3">
    <source>
        <dbReference type="ARBA" id="ARBA00022741"/>
    </source>
</evidence>
<feature type="region of interest" description="Disordered" evidence="6">
    <location>
        <begin position="510"/>
        <end position="544"/>
    </location>
</feature>
<dbReference type="AlphaFoldDB" id="A0A540WZU4"/>
<keyword evidence="9" id="KW-1185">Reference proteome</keyword>
<comment type="caution">
    <text evidence="8">The sequence shown here is derived from an EMBL/GenBank/DDBJ whole genome shotgun (WGS) entry which is preliminary data.</text>
</comment>
<dbReference type="Gene3D" id="1.10.510.10">
    <property type="entry name" value="Transferase(Phosphotransferase) domain 1"/>
    <property type="match status" value="1"/>
</dbReference>
<evidence type="ECO:0000256" key="2">
    <source>
        <dbReference type="ARBA" id="ARBA00022679"/>
    </source>
</evidence>
<dbReference type="EMBL" id="VIFM01000066">
    <property type="protein sequence ID" value="TQF14531.1"/>
    <property type="molecule type" value="Genomic_DNA"/>
</dbReference>
<dbReference type="PANTHER" id="PTHR43671">
    <property type="entry name" value="SERINE/THREONINE-PROTEIN KINASE NEK"/>
    <property type="match status" value="1"/>
</dbReference>
<evidence type="ECO:0000256" key="5">
    <source>
        <dbReference type="ARBA" id="ARBA00022840"/>
    </source>
</evidence>
<proteinExistence type="predicted"/>
<dbReference type="OrthoDB" id="9801841at2"/>
<dbReference type="InterPro" id="IPR050660">
    <property type="entry name" value="NEK_Ser/Thr_kinase"/>
</dbReference>
<dbReference type="Gene3D" id="3.30.200.20">
    <property type="entry name" value="Phosphorylase Kinase, domain 1"/>
    <property type="match status" value="1"/>
</dbReference>
<keyword evidence="2" id="KW-0808">Transferase</keyword>
<keyword evidence="5" id="KW-0067">ATP-binding</keyword>
<dbReference type="EC" id="2.7.11.1" evidence="1"/>
<name>A0A540WZU4_9BACT</name>
<evidence type="ECO:0000313" key="9">
    <source>
        <dbReference type="Proteomes" id="UP000315369"/>
    </source>
</evidence>
<gene>
    <name evidence="8" type="ORF">FJV41_18285</name>
</gene>
<dbReference type="GO" id="GO:0005524">
    <property type="term" value="F:ATP binding"/>
    <property type="evidence" value="ECO:0007669"/>
    <property type="project" value="UniProtKB-KW"/>
</dbReference>
<dbReference type="Proteomes" id="UP000315369">
    <property type="component" value="Unassembled WGS sequence"/>
</dbReference>
<feature type="region of interest" description="Disordered" evidence="6">
    <location>
        <begin position="745"/>
        <end position="764"/>
    </location>
</feature>
<keyword evidence="3" id="KW-0547">Nucleotide-binding</keyword>
<dbReference type="InterPro" id="IPR000719">
    <property type="entry name" value="Prot_kinase_dom"/>
</dbReference>
<dbReference type="PROSITE" id="PS50011">
    <property type="entry name" value="PROTEIN_KINASE_DOM"/>
    <property type="match status" value="1"/>
</dbReference>
<organism evidence="8 9">
    <name type="scientific">Myxococcus llanfairpwllgwyngyllgogerychwyrndrobwllllantysiliogogogochensis</name>
    <dbReference type="NCBI Taxonomy" id="2590453"/>
    <lineage>
        <taxon>Bacteria</taxon>
        <taxon>Pseudomonadati</taxon>
        <taxon>Myxococcota</taxon>
        <taxon>Myxococcia</taxon>
        <taxon>Myxococcales</taxon>
        <taxon>Cystobacterineae</taxon>
        <taxon>Myxococcaceae</taxon>
        <taxon>Myxococcus</taxon>
    </lineage>
</organism>